<evidence type="ECO:0000313" key="6">
    <source>
        <dbReference type="Proteomes" id="UP000196074"/>
    </source>
</evidence>
<evidence type="ECO:0000313" key="5">
    <source>
        <dbReference type="EMBL" id="OUQ11091.1"/>
    </source>
</evidence>
<dbReference type="Pfam" id="PF03432">
    <property type="entry name" value="Relaxase"/>
    <property type="match status" value="1"/>
</dbReference>
<evidence type="ECO:0000259" key="2">
    <source>
        <dbReference type="Pfam" id="PF03432"/>
    </source>
</evidence>
<keyword evidence="1" id="KW-0175">Coiled coil</keyword>
<evidence type="ECO:0000259" key="4">
    <source>
        <dbReference type="Pfam" id="PF20874"/>
    </source>
</evidence>
<feature type="domain" description="MobA/VirD2-like nuclease" evidence="2">
    <location>
        <begin position="44"/>
        <end position="211"/>
    </location>
</feature>
<keyword evidence="5" id="KW-0648">Protein biosynthesis</keyword>
<feature type="coiled-coil region" evidence="1">
    <location>
        <begin position="459"/>
        <end position="515"/>
    </location>
</feature>
<protein>
    <submittedName>
        <fullName evidence="5">Transcription elongation factor GreAB</fullName>
    </submittedName>
</protein>
<reference evidence="6" key="1">
    <citation type="submission" date="2017-04" db="EMBL/GenBank/DDBJ databases">
        <title>Function of individual gut microbiota members based on whole genome sequencing of pure cultures obtained from chicken caecum.</title>
        <authorList>
            <person name="Medvecky M."/>
            <person name="Cejkova D."/>
            <person name="Polansky O."/>
            <person name="Karasova D."/>
            <person name="Kubasova T."/>
            <person name="Cizek A."/>
            <person name="Rychlik I."/>
        </authorList>
    </citation>
    <scope>NUCLEOTIDE SEQUENCE [LARGE SCALE GENOMIC DNA]</scope>
    <source>
        <strain evidence="6">An144</strain>
    </source>
</reference>
<feature type="domain" description="Group II intron-interrupted relaxase LtrB C-terminal" evidence="3">
    <location>
        <begin position="433"/>
        <end position="555"/>
    </location>
</feature>
<sequence>MVYTKHYQVHKMKHLNRLNDYVEDAAKTVVTNKERSDLDNLFQYVMNDNKTLNKQLVSGYLINDVYNAMDEFLATKELHDKKKGTYIIFDEKQNLLKLNQESIENIDGRGQRVLAHHLIQSFAPDDNLTPEQIHEIGRKTMLEFTGGEYEFVIATHVDKKHIHNHIVVNSTNTVTGKQMPWKIAKQKSGKNKDYTKELFEQISDKIASRYGAKIIEKSPKNSHKKYTMWQAESIFKSKIQSRLDFLIAHSHNWFDFLEKARALNLEVDTSGKWTKYKLLDEPQIKWTRGRNLDKGNPAKYNETEIIKRLANNDIKFTVEEVIAAYDEKEIAAKDDFDYQLTIESWQIHHVTDKGIYLNVDYGLSSRGQIFIGGYKVDRLENGNYQFYFKRKDTFYFISENEEKRRRYMNGETLMKQLTLYNGKVPIQKEPVIETIHQLVDAINFLAKHDITATQTGNMERKLEEALAEAKSRLKEIDQLIEIQTEQGKMIYQIEMTDDESEKQQLQNQLEDKGMQLLSIDKINSLIEATKQQRQFLYDTFNETVRDLEKYHELKYAAIQGKENQKVEKEKSGKFYK</sequence>
<proteinExistence type="predicted"/>
<dbReference type="GO" id="GO:0003746">
    <property type="term" value="F:translation elongation factor activity"/>
    <property type="evidence" value="ECO:0007669"/>
    <property type="project" value="UniProtKB-KW"/>
</dbReference>
<dbReference type="InterPro" id="IPR021112">
    <property type="entry name" value="LtrB_C"/>
</dbReference>
<dbReference type="EMBL" id="NFLC01000005">
    <property type="protein sequence ID" value="OUQ11091.1"/>
    <property type="molecule type" value="Genomic_DNA"/>
</dbReference>
<feature type="domain" description="Group II intron-interrupted relaxase LtrB central" evidence="4">
    <location>
        <begin position="336"/>
        <end position="418"/>
    </location>
</feature>
<evidence type="ECO:0000256" key="1">
    <source>
        <dbReference type="SAM" id="Coils"/>
    </source>
</evidence>
<dbReference type="AlphaFoldDB" id="A0A1Y4R1V3"/>
<dbReference type="Pfam" id="PF11083">
    <property type="entry name" value="Relaxase_C"/>
    <property type="match status" value="1"/>
</dbReference>
<dbReference type="InterPro" id="IPR048299">
    <property type="entry name" value="LtrB_central"/>
</dbReference>
<gene>
    <name evidence="5" type="ORF">B5E88_03920</name>
</gene>
<dbReference type="Proteomes" id="UP000196074">
    <property type="component" value="Unassembled WGS sequence"/>
</dbReference>
<keyword evidence="5" id="KW-0251">Elongation factor</keyword>
<dbReference type="InterPro" id="IPR005094">
    <property type="entry name" value="Endonuclease_MobA/VirD2"/>
</dbReference>
<accession>A0A1Y4R1V3</accession>
<dbReference type="RefSeq" id="WP_087214122.1">
    <property type="nucleotide sequence ID" value="NZ_NFLC01000005.1"/>
</dbReference>
<evidence type="ECO:0000259" key="3">
    <source>
        <dbReference type="Pfam" id="PF11083"/>
    </source>
</evidence>
<organism evidence="5 6">
    <name type="scientific">Enterococcus cecorum</name>
    <dbReference type="NCBI Taxonomy" id="44008"/>
    <lineage>
        <taxon>Bacteria</taxon>
        <taxon>Bacillati</taxon>
        <taxon>Bacillota</taxon>
        <taxon>Bacilli</taxon>
        <taxon>Lactobacillales</taxon>
        <taxon>Enterococcaceae</taxon>
        <taxon>Enterococcus</taxon>
    </lineage>
</organism>
<dbReference type="Pfam" id="PF20874">
    <property type="entry name" value="Relaxase_M"/>
    <property type="match status" value="1"/>
</dbReference>
<name>A0A1Y4R1V3_9ENTE</name>
<comment type="caution">
    <text evidence="5">The sequence shown here is derived from an EMBL/GenBank/DDBJ whole genome shotgun (WGS) entry which is preliminary data.</text>
</comment>